<dbReference type="InterPro" id="IPR036291">
    <property type="entry name" value="NAD(P)-bd_dom_sf"/>
</dbReference>
<sequence>MAGRPRRAEPQRRNRIVDFKDKVAIVTGGGNGIGRAACLGFAGRGAKVVVVDRDSDAAHAVAAEIGSAAIAHPADVTRTADVQGYVARALDAFGRIDCFHNNAGIEGRVMPTAEYDEDVYDAIMAVNVKGVFLGLRHVLPVMIRQGKGAIVNTASTAGIIGTPGMPAYCASKHAVIGLTKVAAGEVGPQGVRVNAVCPGPIATRMIEDLERQISPNNPGGVTERYTAGLPLRRYGTAEEVANVVLFLCSDLAGNVTGAQYVVDGGRTAAPTGGVSIGKAEV</sequence>
<dbReference type="InterPro" id="IPR020904">
    <property type="entry name" value="Sc_DH/Rdtase_CS"/>
</dbReference>
<dbReference type="CDD" id="cd05233">
    <property type="entry name" value="SDR_c"/>
    <property type="match status" value="1"/>
</dbReference>
<dbReference type="PANTHER" id="PTHR24321:SF15">
    <property type="entry name" value="OXIDOREDUCTASE UCPA"/>
    <property type="match status" value="1"/>
</dbReference>
<dbReference type="Pfam" id="PF13561">
    <property type="entry name" value="adh_short_C2"/>
    <property type="match status" value="1"/>
</dbReference>
<gene>
    <name evidence="3" type="ORF">KPL78_14370</name>
</gene>
<keyword evidence="4" id="KW-1185">Reference proteome</keyword>
<dbReference type="Proteomes" id="UP001196565">
    <property type="component" value="Unassembled WGS sequence"/>
</dbReference>
<evidence type="ECO:0000313" key="4">
    <source>
        <dbReference type="Proteomes" id="UP001196565"/>
    </source>
</evidence>
<dbReference type="PROSITE" id="PS00061">
    <property type="entry name" value="ADH_SHORT"/>
    <property type="match status" value="1"/>
</dbReference>
<evidence type="ECO:0000256" key="1">
    <source>
        <dbReference type="ARBA" id="ARBA00006484"/>
    </source>
</evidence>
<dbReference type="InterPro" id="IPR002347">
    <property type="entry name" value="SDR_fam"/>
</dbReference>
<dbReference type="SUPFAM" id="SSF51735">
    <property type="entry name" value="NAD(P)-binding Rossmann-fold domains"/>
    <property type="match status" value="1"/>
</dbReference>
<dbReference type="PRINTS" id="PR00080">
    <property type="entry name" value="SDRFAMILY"/>
</dbReference>
<evidence type="ECO:0000256" key="2">
    <source>
        <dbReference type="ARBA" id="ARBA00023002"/>
    </source>
</evidence>
<comment type="similarity">
    <text evidence="1">Belongs to the short-chain dehydrogenases/reductases (SDR) family.</text>
</comment>
<keyword evidence="2" id="KW-0560">Oxidoreductase</keyword>
<reference evidence="3 4" key="1">
    <citation type="submission" date="2021-07" db="EMBL/GenBank/DDBJ databases">
        <authorList>
            <person name="So Y."/>
        </authorList>
    </citation>
    <scope>NUCLEOTIDE SEQUENCE [LARGE SCALE GENOMIC DNA]</scope>
    <source>
        <strain evidence="3 4">HJA6</strain>
    </source>
</reference>
<dbReference type="PRINTS" id="PR00081">
    <property type="entry name" value="GDHRDH"/>
</dbReference>
<proteinExistence type="inferred from homology"/>
<protein>
    <submittedName>
        <fullName evidence="3">SDR family oxidoreductase</fullName>
    </submittedName>
</protein>
<accession>A0ABS7AAC9</accession>
<dbReference type="Gene3D" id="3.40.50.720">
    <property type="entry name" value="NAD(P)-binding Rossmann-like Domain"/>
    <property type="match status" value="1"/>
</dbReference>
<name>A0ABS7AAC9_9PROT</name>
<comment type="caution">
    <text evidence="3">The sequence shown here is derived from an EMBL/GenBank/DDBJ whole genome shotgun (WGS) entry which is preliminary data.</text>
</comment>
<dbReference type="PANTHER" id="PTHR24321">
    <property type="entry name" value="DEHYDROGENASES, SHORT CHAIN"/>
    <property type="match status" value="1"/>
</dbReference>
<dbReference type="EMBL" id="JAHYBZ010000004">
    <property type="protein sequence ID" value="MBW6399045.1"/>
    <property type="molecule type" value="Genomic_DNA"/>
</dbReference>
<evidence type="ECO:0000313" key="3">
    <source>
        <dbReference type="EMBL" id="MBW6399045.1"/>
    </source>
</evidence>
<dbReference type="NCBIfam" id="NF005559">
    <property type="entry name" value="PRK07231.1"/>
    <property type="match status" value="1"/>
</dbReference>
<organism evidence="3 4">
    <name type="scientific">Roseomonas alba</name>
    <dbReference type="NCBI Taxonomy" id="2846776"/>
    <lineage>
        <taxon>Bacteria</taxon>
        <taxon>Pseudomonadati</taxon>
        <taxon>Pseudomonadota</taxon>
        <taxon>Alphaproteobacteria</taxon>
        <taxon>Acetobacterales</taxon>
        <taxon>Roseomonadaceae</taxon>
        <taxon>Roseomonas</taxon>
    </lineage>
</organism>